<dbReference type="GO" id="GO:0016787">
    <property type="term" value="F:hydrolase activity"/>
    <property type="evidence" value="ECO:0007669"/>
    <property type="project" value="UniProtKB-KW"/>
</dbReference>
<evidence type="ECO:0000259" key="1">
    <source>
        <dbReference type="Pfam" id="PF12146"/>
    </source>
</evidence>
<organism evidence="2 3">
    <name type="scientific">Yeguia hominis</name>
    <dbReference type="NCBI Taxonomy" id="2763662"/>
    <lineage>
        <taxon>Bacteria</taxon>
        <taxon>Bacillati</taxon>
        <taxon>Bacillota</taxon>
        <taxon>Clostridia</taxon>
        <taxon>Eubacteriales</taxon>
        <taxon>Yeguiaceae</taxon>
        <taxon>Yeguia</taxon>
    </lineage>
</organism>
<feature type="domain" description="Serine aminopeptidase S33" evidence="1">
    <location>
        <begin position="30"/>
        <end position="290"/>
    </location>
</feature>
<dbReference type="EMBL" id="JACRSN010000002">
    <property type="protein sequence ID" value="MBC8532720.1"/>
    <property type="molecule type" value="Genomic_DNA"/>
</dbReference>
<dbReference type="Proteomes" id="UP000651482">
    <property type="component" value="Unassembled WGS sequence"/>
</dbReference>
<protein>
    <submittedName>
        <fullName evidence="2">Alpha/beta hydrolase</fullName>
    </submittedName>
</protein>
<accession>A0A926D5C8</accession>
<sequence length="314" mass="34950">MEVRVTEFRRPSACGEGDLFSRRWDAPCISPKAIIQIAHGMNEHSGRYDRFARLLVEDGYIVYANDHIGHGNSDFGHRGTFSLKKGGFSFLLEDMKTLYQYADQEHPGLPHILFGHSMGSIAAAIYPARDPNLALLILMGTPAQNPLGGFGRLVARITSALAGPTKRSQFLIRASEADMGKCASDPMQRNSWLSRDEAEVRKFVEDPLRGEAFSASAYGELLEALHEFGSRNWPKTIPEIPILITAGAADSVGKYGAGPRFYYQRLLDAGHRDVTLKLYEGARHELLNECNRDEVQRDLLAFLDQKLGVQPNKM</sequence>
<dbReference type="PANTHER" id="PTHR11614">
    <property type="entry name" value="PHOSPHOLIPASE-RELATED"/>
    <property type="match status" value="1"/>
</dbReference>
<proteinExistence type="predicted"/>
<evidence type="ECO:0000313" key="2">
    <source>
        <dbReference type="EMBL" id="MBC8532720.1"/>
    </source>
</evidence>
<keyword evidence="3" id="KW-1185">Reference proteome</keyword>
<dbReference type="AlphaFoldDB" id="A0A926D5C8"/>
<comment type="caution">
    <text evidence="2">The sequence shown here is derived from an EMBL/GenBank/DDBJ whole genome shotgun (WGS) entry which is preliminary data.</text>
</comment>
<dbReference type="SUPFAM" id="SSF53474">
    <property type="entry name" value="alpha/beta-Hydrolases"/>
    <property type="match status" value="1"/>
</dbReference>
<reference evidence="2" key="1">
    <citation type="submission" date="2020-08" db="EMBL/GenBank/DDBJ databases">
        <title>Genome public.</title>
        <authorList>
            <person name="Liu C."/>
            <person name="Sun Q."/>
        </authorList>
    </citation>
    <scope>NUCLEOTIDE SEQUENCE</scope>
    <source>
        <strain evidence="2">NSJ-40</strain>
    </source>
</reference>
<keyword evidence="2" id="KW-0378">Hydrolase</keyword>
<dbReference type="InterPro" id="IPR051044">
    <property type="entry name" value="MAG_DAG_Lipase"/>
</dbReference>
<evidence type="ECO:0000313" key="3">
    <source>
        <dbReference type="Proteomes" id="UP000651482"/>
    </source>
</evidence>
<dbReference type="InterPro" id="IPR022742">
    <property type="entry name" value="Hydrolase_4"/>
</dbReference>
<dbReference type="Pfam" id="PF12146">
    <property type="entry name" value="Hydrolase_4"/>
    <property type="match status" value="1"/>
</dbReference>
<dbReference type="InterPro" id="IPR029058">
    <property type="entry name" value="AB_hydrolase_fold"/>
</dbReference>
<dbReference type="RefSeq" id="WP_249317937.1">
    <property type="nucleotide sequence ID" value="NZ_JACRSN010000002.1"/>
</dbReference>
<name>A0A926D5C8_9FIRM</name>
<gene>
    <name evidence="2" type="ORF">IAG03_01620</name>
</gene>
<dbReference type="Gene3D" id="3.40.50.1820">
    <property type="entry name" value="alpha/beta hydrolase"/>
    <property type="match status" value="1"/>
</dbReference>